<dbReference type="AlphaFoldDB" id="A0A7U4J9Z9"/>
<evidence type="ECO:0000256" key="1">
    <source>
        <dbReference type="SAM" id="MobiDB-lite"/>
    </source>
</evidence>
<organism evidence="2 3">
    <name type="scientific">Sphingomonas hengshuiensis</name>
    <dbReference type="NCBI Taxonomy" id="1609977"/>
    <lineage>
        <taxon>Bacteria</taxon>
        <taxon>Pseudomonadati</taxon>
        <taxon>Pseudomonadota</taxon>
        <taxon>Alphaproteobacteria</taxon>
        <taxon>Sphingomonadales</taxon>
        <taxon>Sphingomonadaceae</taxon>
        <taxon>Sphingomonas</taxon>
    </lineage>
</organism>
<dbReference type="EMBL" id="CP010836">
    <property type="protein sequence ID" value="AJP72990.1"/>
    <property type="molecule type" value="Genomic_DNA"/>
</dbReference>
<gene>
    <name evidence="2" type="ORF">TS85_16105</name>
</gene>
<evidence type="ECO:0000313" key="3">
    <source>
        <dbReference type="Proteomes" id="UP000032300"/>
    </source>
</evidence>
<protein>
    <recommendedName>
        <fullName evidence="4">VWA domain-containing protein</fullName>
    </recommendedName>
</protein>
<dbReference type="RefSeq" id="WP_044333622.1">
    <property type="nucleotide sequence ID" value="NZ_CP010836.1"/>
</dbReference>
<evidence type="ECO:0008006" key="4">
    <source>
        <dbReference type="Google" id="ProtNLM"/>
    </source>
</evidence>
<feature type="region of interest" description="Disordered" evidence="1">
    <location>
        <begin position="535"/>
        <end position="554"/>
    </location>
</feature>
<keyword evidence="3" id="KW-1185">Reference proteome</keyword>
<proteinExistence type="predicted"/>
<reference evidence="2 3" key="2">
    <citation type="submission" date="2015-02" db="EMBL/GenBank/DDBJ databases">
        <title>The complete genome of Sphingomonas hengshuiensis sp. WHSC-8 isolated from soil of Hengshui Lake.</title>
        <authorList>
            <person name="Wei S."/>
            <person name="Guo J."/>
            <person name="Su C."/>
            <person name="Wu R."/>
            <person name="Zhang Z."/>
            <person name="Liang K."/>
            <person name="Li H."/>
            <person name="Wang T."/>
            <person name="Liu H."/>
            <person name="Zhang C."/>
            <person name="Li Z."/>
            <person name="Wang Q."/>
            <person name="Meng J."/>
        </authorList>
    </citation>
    <scope>NUCLEOTIDE SEQUENCE [LARGE SCALE GENOMIC DNA]</scope>
    <source>
        <strain evidence="2 3">WHSC-8</strain>
    </source>
</reference>
<dbReference type="Proteomes" id="UP000032300">
    <property type="component" value="Chromosome"/>
</dbReference>
<sequence length="554" mass="60264">MCLAAGAIRAAATPRADCSVMLDASGSMKGFATAQDPAFVAMLEALDRKCAERFAFSGADLRDLPSLARYQRFAGDTAIAAAMRAWLRRSKADRLVIVTDNVADERTRSDGQAAFYRLLAASPRAFDRIGLILRRFDFDGSVYARGPDGREIGNRYSGARALALYVLQRHSGAAAPTDNPWLARVAEMTGAAGSGQAAVLSVVPFLPEGLLVHVPEEGGKGAGVAFHDNRYEIDLAGSSGRMIEFRESLRIRPPRDWSFGRGGLASAVSVQLVLAPDEIVRAGERSPCPVTPTDRQPEPGELRVDIRCSIPEHWSTLTEAQRVAMSRQQRTQRSGMLVVTLRAERDHLATAGTLRRDWDWSGSDAARRLAEPDPKIQGRIYALDQLVRGLIAPGAGGAGITMEQRFPVTLRLDHWGLPYLLAWMREHQSELGLLGAMLAIGSVFGWWAVSRLVYRVQGGAGGTRTTEFRLLRPVHIRHADNRAEIVVTSLGAVLRVSGRGARTNRSFLPLSGGIVLLVFGEGGRTPSSFRFERVAGVRQKQRQPGGAAPSSRRR</sequence>
<accession>A0A7U4J9Z9</accession>
<evidence type="ECO:0000313" key="2">
    <source>
        <dbReference type="EMBL" id="AJP72990.1"/>
    </source>
</evidence>
<reference evidence="2 3" key="1">
    <citation type="journal article" date="2015" name="Int. J. Syst. Evol. Microbiol.">
        <title>Sphingomonas hengshuiensis sp. nov., isolated from lake wetland.</title>
        <authorList>
            <person name="Wei S."/>
            <person name="Wang T."/>
            <person name="Liu H."/>
            <person name="Zhang C."/>
            <person name="Guo J."/>
            <person name="Wang Q."/>
            <person name="Liang K."/>
            <person name="Zhang Z."/>
        </authorList>
    </citation>
    <scope>NUCLEOTIDE SEQUENCE [LARGE SCALE GENOMIC DNA]</scope>
    <source>
        <strain evidence="2 3">WHSC-8</strain>
    </source>
</reference>
<name>A0A7U4J9Z9_9SPHN</name>
<dbReference type="KEGG" id="sphi:TS85_16105"/>